<evidence type="ECO:0000256" key="3">
    <source>
        <dbReference type="ARBA" id="ARBA00022490"/>
    </source>
</evidence>
<feature type="domain" description="Teneurin-like YD-shell" evidence="10">
    <location>
        <begin position="1635"/>
        <end position="1736"/>
    </location>
</feature>
<comment type="subcellular location">
    <subcellularLocation>
        <location evidence="1">Cell projection</location>
        <location evidence="1">Cilium</location>
    </subcellularLocation>
    <subcellularLocation>
        <location evidence="2">Cytoplasm</location>
    </subcellularLocation>
</comment>
<dbReference type="NCBIfam" id="TIGR03696">
    <property type="entry name" value="Rhs_assc_core"/>
    <property type="match status" value="1"/>
</dbReference>
<dbReference type="Proteomes" id="UP000318878">
    <property type="component" value="Unassembled WGS sequence"/>
</dbReference>
<dbReference type="Gene3D" id="2.180.10.10">
    <property type="entry name" value="RHS repeat-associated core"/>
    <property type="match status" value="5"/>
</dbReference>
<feature type="domain" description="Teneurin-like YD-shell" evidence="10">
    <location>
        <begin position="2009"/>
        <end position="2318"/>
    </location>
</feature>
<dbReference type="InterPro" id="IPR049002">
    <property type="entry name" value="Stv"/>
</dbReference>
<dbReference type="Pfam" id="PF05593">
    <property type="entry name" value="RHS_repeat"/>
    <property type="match status" value="9"/>
</dbReference>
<evidence type="ECO:0000256" key="7">
    <source>
        <dbReference type="SAM" id="MobiDB-lite"/>
    </source>
</evidence>
<evidence type="ECO:0000256" key="4">
    <source>
        <dbReference type="ARBA" id="ARBA00022737"/>
    </source>
</evidence>
<dbReference type="InterPro" id="IPR053879">
    <property type="entry name" value="HYDIN_VesB_CFA65-like_Ig"/>
</dbReference>
<gene>
    <name evidence="11" type="primary">rhsC_1</name>
    <name evidence="11" type="ORF">Enr8_41940</name>
</gene>
<feature type="domain" description="HYDIN/VesB/CFA65-like Ig-like" evidence="9">
    <location>
        <begin position="336"/>
        <end position="419"/>
    </location>
</feature>
<dbReference type="PANTHER" id="PTHR32305">
    <property type="match status" value="1"/>
</dbReference>
<dbReference type="InterPro" id="IPR006530">
    <property type="entry name" value="YD"/>
</dbReference>
<reference evidence="11 12" key="1">
    <citation type="submission" date="2019-02" db="EMBL/GenBank/DDBJ databases">
        <title>Deep-cultivation of Planctomycetes and their phenomic and genomic characterization uncovers novel biology.</title>
        <authorList>
            <person name="Wiegand S."/>
            <person name="Jogler M."/>
            <person name="Boedeker C."/>
            <person name="Pinto D."/>
            <person name="Vollmers J."/>
            <person name="Rivas-Marin E."/>
            <person name="Kohn T."/>
            <person name="Peeters S.H."/>
            <person name="Heuer A."/>
            <person name="Rast P."/>
            <person name="Oberbeckmann S."/>
            <person name="Bunk B."/>
            <person name="Jeske O."/>
            <person name="Meyerdierks A."/>
            <person name="Storesund J.E."/>
            <person name="Kallscheuer N."/>
            <person name="Luecker S."/>
            <person name="Lage O.M."/>
            <person name="Pohl T."/>
            <person name="Merkel B.J."/>
            <person name="Hornburger P."/>
            <person name="Mueller R.-W."/>
            <person name="Bruemmer F."/>
            <person name="Labrenz M."/>
            <person name="Spormann A.M."/>
            <person name="Op Den Camp H."/>
            <person name="Overmann J."/>
            <person name="Amann R."/>
            <person name="Jetten M.S.M."/>
            <person name="Mascher T."/>
            <person name="Medema M.H."/>
            <person name="Devos D.P."/>
            <person name="Kaster A.-K."/>
            <person name="Ovreas L."/>
            <person name="Rohde M."/>
            <person name="Galperin M.Y."/>
            <person name="Jogler C."/>
        </authorList>
    </citation>
    <scope>NUCLEOTIDE SEQUENCE [LARGE SCALE GENOMIC DNA]</scope>
    <source>
        <strain evidence="11 12">Enr8</strain>
    </source>
</reference>
<dbReference type="InterPro" id="IPR022385">
    <property type="entry name" value="Rhs_assc_core"/>
</dbReference>
<protein>
    <submittedName>
        <fullName evidence="11">Putative deoxyribonuclease RhsC</fullName>
        <ecNumber evidence="11">3.1.-.-</ecNumber>
    </submittedName>
</protein>
<comment type="caution">
    <text evidence="11">The sequence shown here is derived from an EMBL/GenBank/DDBJ whole genome shotgun (WGS) entry which is preliminary data.</text>
</comment>
<keyword evidence="6" id="KW-0966">Cell projection</keyword>
<keyword evidence="5" id="KW-0969">Cilium</keyword>
<accession>A0A5C5UYF4</accession>
<evidence type="ECO:0000256" key="2">
    <source>
        <dbReference type="ARBA" id="ARBA00004496"/>
    </source>
</evidence>
<evidence type="ECO:0000256" key="6">
    <source>
        <dbReference type="ARBA" id="ARBA00023273"/>
    </source>
</evidence>
<feature type="domain" description="Putative adhesin Stv" evidence="8">
    <location>
        <begin position="2548"/>
        <end position="2653"/>
    </location>
</feature>
<dbReference type="OrthoDB" id="232855at2"/>
<dbReference type="NCBIfam" id="TIGR01643">
    <property type="entry name" value="YD_repeat_2x"/>
    <property type="match status" value="17"/>
</dbReference>
<feature type="compositionally biased region" description="Polar residues" evidence="7">
    <location>
        <begin position="2080"/>
        <end position="2106"/>
    </location>
</feature>
<name>A0A5C5UYF4_9BACT</name>
<dbReference type="Gene3D" id="3.90.930.1">
    <property type="match status" value="1"/>
</dbReference>
<evidence type="ECO:0000259" key="10">
    <source>
        <dbReference type="Pfam" id="PF25023"/>
    </source>
</evidence>
<dbReference type="InterPro" id="IPR056823">
    <property type="entry name" value="TEN-like_YD-shell"/>
</dbReference>
<dbReference type="PANTHER" id="PTHR32305:SF15">
    <property type="entry name" value="PROTEIN RHSA-RELATED"/>
    <property type="match status" value="1"/>
</dbReference>
<keyword evidence="3" id="KW-0963">Cytoplasm</keyword>
<proteinExistence type="predicted"/>
<sequence length="2672" mass="285789">MRQRKKSSWKQAISQFVEAPRASRKSHIGTTKRNHAVETLDRRDLLAFDISTYVAGNFIPPTTPAGPGLVQVSNTEASYTITQSDIQSDANGSYITFEVVNSSTAGEVANSVGVGVEGFTLDGVSQESDQYTSMAAGTQWSHRLYFDPSVSFSDATLTWDAVTSNATGPVLYGRDFGVVTLSYVAPSPAPEIAVSTSGTGNIPDNTGSVSFGSTTVGTPVYKTFTVNNTGNANLVLDQINLPTGFSLLKDFGDTTPGAYSDNNSSTTLTVAANSSTTFQVQMNAAAVGTFSGTLSFTTNDSDENPFNFTISGSVAGVPEIAVFPNLTATGDEIDDNVDVISLGSSPTGATVTKKFLVRNTGTGVLSLNSINLPSGYSLLHDFTSTSLAPNTTTTFEIELDTSVSGTFAGEISFGTNDNTDGENPFNFYVTATVYDVPEIAVSTSGTGNISDNTGSVSFGNTTVGTPVYKTFTVNNTGNANLVLDQINLPTGFSLLKDFGDTTPGAYSDNNSSTTLTVAANSSTTFQVQMNAAAVGTFSGTLSFTTNDSDENPFNFTISGEVTGYAASVSPEDDQDPIANQDTESTDPNVCNCSCGCDSGTDLDVNVQNTVTADTVQLVVEVSVDPALQISDTLTVTASIGGVAMTTSDTSAFNLSGSRSENLLGKVVFTIARSALSGDGNIDYTVTLTSANDWLEDGPHEETGQVDIGTGGVATNGVMKANVRTNGIDLNLGNGRSIYLASDGLGGYDMPEGEFGSFGALSGGGYQYTSRYGHTYVFDSDGYQTSRTQADGHETTYSYTTSGGKKVLAGISGAEDTFTYAYTSGKLTSITNTKGWLMSMTYDTNGLLETITREDPDGAGPLAAPVTTYAYNSGGQITSITKPGGLVTSYTYDSTGRVATVTEPDGSVTTYSSATKSLVDNGTSIETITDSQGITMQYEYDSLGNVIREIDGEGNETIYERDANGLATKITYADPDDAGPLTSSVFEYTYDSRGNMLTETLPDASVRTWVYHTTWNKPVQYTDANGNISLYAYDSTHKWLLSETAVVGVIDDLVNLETDDLTYTYTYTPAPTTTGDAPIGLLASMTAPDGVVTEYEYDEDGNLTKTTFAAGTADEAYTTATYDSAGNMLTETDELGNVTTYTYDALSRVTSMTSADPDGAGPQVASVISYTYNAMGFIATETLNSRTTTYAYNSSGTLTSVTEEDPDDAGPLTAPVTSYTYDSHGNVLTITDPLGAVTTYGYTDGLLTSITEADPDGAGPQSSPVTTFTYNDNGQILTETDPLGRVTTYTYDDLGRLIEATLPDPDGAVVTLQSLSETTTYDVMGRIASITDIYGVTTSYTYDHEGNLLTETTPLGTTTYEYDELNRLVKETSADPDGAGALSAFVTIYAYNAVGMLASVTTSSGVTSYAYDNRRRRTSVTLPDPDGAGSQTAPVTSYTYDDAGNLLTETDALGRITSYDYDALNRQIEVTSPDPDDAGPLTSPVTSYEYDEYGQLVSMTDPNGGVTSYDYDDLGRLVKEILADPDGAGALVSPEIEYAYDAAGQLYSVTDELGNITTYDYDALGRLIKITAADPDGPGGQTAPITSYVFDAAGQLTSETDPLGRKTSYTYDAMGRLLVETLPDPDEAGPLTVPYTSYTYGSDGRLTSTIDTEGQTVSYTYTSAGQVATMTDPRGVTTYAYDALGRTISTTEPDPDGAGPLSAPVTTYAYNDDGQLESMSTSEGTTSYEYDDLGRTVKVTMPDPDGGGSLLAAWTIYEYDALGRTVSETDRLGHETSYDYDNLGRLIKKTDAEGGETEYTYDANGNRLTLTDPEENTTTWTYDLLNRMLTNTNELNDTRYYEYDAAGNLVEYTDRNGRVIEYEYDNLQRRISETWLDGVTTVNTITYGYDAASQLVSVADSTAAYDFTYDRLGRITSTEVDLAALGYDVVLDQAYDALNRRISLAAEIDGTDDFKNEYAYDFLNRLTQVNQAGQVGGNTVAEKRVDFTYDADDKYQFTSITRYADLAGTDTIATSTYGYDFADRLTSLTYVDSGSSTLAGYTWSYDSANRVTGFTVYGHSAEDATYNYDDTNQLEGADYTGTANDESYTYDDNGNRTNTGYSTGDNNQLLSDGTYNYTYDAEGNRLTRTNISTGDYEVFEYDHRDRLESVTKYDDSDVKQWKVDYGYDAFNQLVSREADTNGDGTVDQSGYFIIDNGQIVLVLDDTGDVEHRTLWGPQVDQLLADENGAGDLFWALTDNQNTVRDYVEYDDSTDVTSIVNHIAYDAVGKVASETNGSLDAFRFRYTGKYVDPLTGLQYNLNRWYDPATARWMSQDPIEFEAGDANLYRYVGNGHLSWVDPSGLVPAWPVRGSRYYGGTMITEDVEKGIHSPHVVISSFVVPAVIAGGAAAVAAGAIPAATSAGSSAMTSLNSATTSAYIYGSSAASTTTGKALITAGGGALAGLDYYYRYEEAGGHNGALNSYCTDMQRDPALFHFTWEQQLLRSGVRSASTSLADDIEDFYAGQQRRNSGTRSSLLGPDGKPLSGPSLNDTYKPLLGADGKPIHDPNILSGHGVFLPGNGTVKVPEGTSVTVYTNHGNTIFDDVGGKVDQGLTPDYYEIYGAQTYLPGAQMPNYTLTPPSGLHIQGNPTTVTRPYNLSSFLRPNQGNVKWSACVEEIESLESVGVKVNPEAP</sequence>
<evidence type="ECO:0000313" key="12">
    <source>
        <dbReference type="Proteomes" id="UP000318878"/>
    </source>
</evidence>
<feature type="compositionally biased region" description="Polar residues" evidence="7">
    <location>
        <begin position="2505"/>
        <end position="2514"/>
    </location>
</feature>
<evidence type="ECO:0000256" key="5">
    <source>
        <dbReference type="ARBA" id="ARBA00023069"/>
    </source>
</evidence>
<keyword evidence="4" id="KW-0677">Repeat</keyword>
<dbReference type="Pfam" id="PF25023">
    <property type="entry name" value="TEN_YD-shell"/>
    <property type="match status" value="4"/>
</dbReference>
<dbReference type="Pfam" id="PF21527">
    <property type="entry name" value="Stv"/>
    <property type="match status" value="1"/>
</dbReference>
<feature type="region of interest" description="Disordered" evidence="7">
    <location>
        <begin position="2077"/>
        <end position="2106"/>
    </location>
</feature>
<organism evidence="11 12">
    <name type="scientific">Blastopirellula retiformator</name>
    <dbReference type="NCBI Taxonomy" id="2527970"/>
    <lineage>
        <taxon>Bacteria</taxon>
        <taxon>Pseudomonadati</taxon>
        <taxon>Planctomycetota</taxon>
        <taxon>Planctomycetia</taxon>
        <taxon>Pirellulales</taxon>
        <taxon>Pirellulaceae</taxon>
        <taxon>Blastopirellula</taxon>
    </lineage>
</organism>
<evidence type="ECO:0000313" key="11">
    <source>
        <dbReference type="EMBL" id="TWT30673.1"/>
    </source>
</evidence>
<dbReference type="InterPro" id="IPR031325">
    <property type="entry name" value="RHS_repeat"/>
</dbReference>
<keyword evidence="11" id="KW-0378">Hydrolase</keyword>
<evidence type="ECO:0000259" key="8">
    <source>
        <dbReference type="Pfam" id="PF21527"/>
    </source>
</evidence>
<keyword evidence="12" id="KW-1185">Reference proteome</keyword>
<dbReference type="EC" id="3.1.-.-" evidence="11"/>
<feature type="domain" description="Teneurin-like YD-shell" evidence="10">
    <location>
        <begin position="1092"/>
        <end position="1243"/>
    </location>
</feature>
<dbReference type="GO" id="GO:0016787">
    <property type="term" value="F:hydrolase activity"/>
    <property type="evidence" value="ECO:0007669"/>
    <property type="project" value="UniProtKB-KW"/>
</dbReference>
<dbReference type="GO" id="GO:0005737">
    <property type="term" value="C:cytoplasm"/>
    <property type="evidence" value="ECO:0007669"/>
    <property type="project" value="UniProtKB-SubCell"/>
</dbReference>
<feature type="domain" description="Teneurin-like YD-shell" evidence="10">
    <location>
        <begin position="1757"/>
        <end position="1871"/>
    </location>
</feature>
<dbReference type="EMBL" id="SJPF01000005">
    <property type="protein sequence ID" value="TWT30673.1"/>
    <property type="molecule type" value="Genomic_DNA"/>
</dbReference>
<dbReference type="Pfam" id="PF22544">
    <property type="entry name" value="HYDIN_VesB_CFA65-like_Ig"/>
    <property type="match status" value="1"/>
</dbReference>
<evidence type="ECO:0000256" key="1">
    <source>
        <dbReference type="ARBA" id="ARBA00004138"/>
    </source>
</evidence>
<feature type="region of interest" description="Disordered" evidence="7">
    <location>
        <begin position="2504"/>
        <end position="2537"/>
    </location>
</feature>
<dbReference type="Gene3D" id="2.60.40.10">
    <property type="entry name" value="Immunoglobulins"/>
    <property type="match status" value="3"/>
</dbReference>
<evidence type="ECO:0000259" key="9">
    <source>
        <dbReference type="Pfam" id="PF22544"/>
    </source>
</evidence>
<dbReference type="InterPro" id="IPR050708">
    <property type="entry name" value="T6SS_VgrG/RHS"/>
</dbReference>
<dbReference type="NCBIfam" id="NF012200">
    <property type="entry name" value="choice_anch_D"/>
    <property type="match status" value="3"/>
</dbReference>
<dbReference type="SUPFAM" id="SSF101908">
    <property type="entry name" value="Putative isomerase YbhE"/>
    <property type="match status" value="1"/>
</dbReference>
<dbReference type="InterPro" id="IPR013783">
    <property type="entry name" value="Ig-like_fold"/>
</dbReference>